<evidence type="ECO:0000259" key="7">
    <source>
        <dbReference type="Pfam" id="PF16889"/>
    </source>
</evidence>
<dbReference type="Pfam" id="PF16889">
    <property type="entry name" value="Hepar_II_III_N"/>
    <property type="match status" value="1"/>
</dbReference>
<keyword evidence="3" id="KW-0574">Periplasm</keyword>
<dbReference type="SUPFAM" id="SSF48230">
    <property type="entry name" value="Chondroitin AC/alginate lyase"/>
    <property type="match status" value="1"/>
</dbReference>
<reference evidence="8 9" key="1">
    <citation type="submission" date="2018-02" db="EMBL/GenBank/DDBJ databases">
        <title>Genomic Encyclopedia of Archaeal and Bacterial Type Strains, Phase II (KMG-II): from individual species to whole genera.</title>
        <authorList>
            <person name="Goeker M."/>
        </authorList>
    </citation>
    <scope>NUCLEOTIDE SEQUENCE [LARGE SCALE GENOMIC DNA]</scope>
    <source>
        <strain evidence="8 9">DSM 21165</strain>
    </source>
</reference>
<accession>A0A362X300</accession>
<proteinExistence type="predicted"/>
<dbReference type="EMBL" id="PVEO01000004">
    <property type="protein sequence ID" value="PQV48857.1"/>
    <property type="molecule type" value="Genomic_DNA"/>
</dbReference>
<evidence type="ECO:0000256" key="4">
    <source>
        <dbReference type="ARBA" id="ARBA00023239"/>
    </source>
</evidence>
<protein>
    <submittedName>
        <fullName evidence="8">Heparinase II/III-like protein</fullName>
    </submittedName>
</protein>
<gene>
    <name evidence="8" type="ORF">CLV33_10462</name>
</gene>
<sequence>MSILRYILTIICLAITANTFSQNIPSDAVIPVEELSKYLKEDVKAEFNTKHISTSALAKYFRDKFSERYFYDWQNFKERFKIYISVYSSAEKEHVERALDHMAKYPADTKWQLPFNYKFGKPVDAYALRHLARQHKMVDIALYYHYDNKNKAYLSYFKEQLQSLNTAFHTGDYEKIEDGNGVYEAFRSGYRILNWLQIHNMFLGEADYNNTDQLTTIATLLQHGAHLYQRNQVFKSGNHQTRGLSALAMVAILLRDFKDSGQWYTHAMALLEEHLAKEINNDGFQFERTVHYHISDIGNYYYVYQLAKASNLKVSAYWESKLKSLFTTLIKIAYPDKSAPVLSDDTNIPWAEKNDISGVLTLGYLLFEDPEMGYFATDKVAPKMYWYLSESQLKLLSNIKEKKPSYTSLSFPTTGYYVLRDGYGKNDNMMMISAGLDNLKPDHQHGDILGVQAMANGNVILPNYQVRYYLKDLELFKNSLTKNVALVDDELQGKEYTSNKGGSGFGKFKQLPNPQVVSWFTDKDIDVFIGKHNGFNNINVDYSRQVVYLKKDFWVIKDNFKSKTPHTYKQVWQGHYTETHAPNLLRATFANGAGLDIYQLKKVDKVTRNGTRGKEWAIVSKNANTDFSFITLLFPFEAFDKRIDENNPNDNLKGWTITNNEVLKLSKQNTSIYFSTSNLKIDDNTIAFSSEVDVLVNLNKTNTVVRLLSENKVSGTILNNNSKKPFQLSPGNTIKLEKK</sequence>
<dbReference type="Proteomes" id="UP000251545">
    <property type="component" value="Unassembled WGS sequence"/>
</dbReference>
<feature type="domain" description="Heparinase II/III-like C-terminal" evidence="6">
    <location>
        <begin position="407"/>
        <end position="575"/>
    </location>
</feature>
<dbReference type="AlphaFoldDB" id="A0A362X300"/>
<feature type="signal peptide" evidence="5">
    <location>
        <begin position="1"/>
        <end position="21"/>
    </location>
</feature>
<dbReference type="Gene3D" id="1.50.10.100">
    <property type="entry name" value="Chondroitin AC/alginate lyase"/>
    <property type="match status" value="1"/>
</dbReference>
<evidence type="ECO:0000256" key="1">
    <source>
        <dbReference type="ARBA" id="ARBA00004418"/>
    </source>
</evidence>
<dbReference type="InterPro" id="IPR012480">
    <property type="entry name" value="Hepar_II_III_C"/>
</dbReference>
<dbReference type="GO" id="GO:0042597">
    <property type="term" value="C:periplasmic space"/>
    <property type="evidence" value="ECO:0007669"/>
    <property type="project" value="UniProtKB-SubCell"/>
</dbReference>
<evidence type="ECO:0000256" key="2">
    <source>
        <dbReference type="ARBA" id="ARBA00022729"/>
    </source>
</evidence>
<feature type="chain" id="PRO_5016926446" evidence="5">
    <location>
        <begin position="22"/>
        <end position="739"/>
    </location>
</feature>
<comment type="caution">
    <text evidence="8">The sequence shown here is derived from an EMBL/GenBank/DDBJ whole genome shotgun (WGS) entry which is preliminary data.</text>
</comment>
<dbReference type="Pfam" id="PF07940">
    <property type="entry name" value="Hepar_II_III_C"/>
    <property type="match status" value="1"/>
</dbReference>
<name>A0A362X300_9FLAO</name>
<dbReference type="Gene3D" id="2.70.98.70">
    <property type="match status" value="1"/>
</dbReference>
<feature type="domain" description="Heparin-sulfate lyase N-terminal" evidence="7">
    <location>
        <begin position="41"/>
        <end position="346"/>
    </location>
</feature>
<organism evidence="8 9">
    <name type="scientific">Jejuia pallidilutea</name>
    <dbReference type="NCBI Taxonomy" id="504487"/>
    <lineage>
        <taxon>Bacteria</taxon>
        <taxon>Pseudomonadati</taxon>
        <taxon>Bacteroidota</taxon>
        <taxon>Flavobacteriia</taxon>
        <taxon>Flavobacteriales</taxon>
        <taxon>Flavobacteriaceae</taxon>
        <taxon>Jejuia</taxon>
    </lineage>
</organism>
<dbReference type="InterPro" id="IPR031680">
    <property type="entry name" value="Hepar_II_III_N"/>
</dbReference>
<keyword evidence="2 5" id="KW-0732">Signal</keyword>
<keyword evidence="4" id="KW-0456">Lyase</keyword>
<dbReference type="PANTHER" id="PTHR39210">
    <property type="entry name" value="HEPARIN-SULFATE LYASE"/>
    <property type="match status" value="1"/>
</dbReference>
<evidence type="ECO:0000256" key="5">
    <source>
        <dbReference type="SAM" id="SignalP"/>
    </source>
</evidence>
<evidence type="ECO:0000313" key="8">
    <source>
        <dbReference type="EMBL" id="PQV48857.1"/>
    </source>
</evidence>
<evidence type="ECO:0000256" key="3">
    <source>
        <dbReference type="ARBA" id="ARBA00022764"/>
    </source>
</evidence>
<evidence type="ECO:0000259" key="6">
    <source>
        <dbReference type="Pfam" id="PF07940"/>
    </source>
</evidence>
<dbReference type="GO" id="GO:0016829">
    <property type="term" value="F:lyase activity"/>
    <property type="evidence" value="ECO:0007669"/>
    <property type="project" value="UniProtKB-KW"/>
</dbReference>
<dbReference type="RefSeq" id="WP_211297544.1">
    <property type="nucleotide sequence ID" value="NZ_PVEO01000004.1"/>
</dbReference>
<comment type="subcellular location">
    <subcellularLocation>
        <location evidence="1">Periplasm</location>
    </subcellularLocation>
</comment>
<dbReference type="PANTHER" id="PTHR39210:SF1">
    <property type="entry name" value="HEPARIN-SULFATE LYASE"/>
    <property type="match status" value="1"/>
</dbReference>
<dbReference type="InterPro" id="IPR008929">
    <property type="entry name" value="Chondroitin_lyas"/>
</dbReference>
<evidence type="ECO:0000313" key="9">
    <source>
        <dbReference type="Proteomes" id="UP000251545"/>
    </source>
</evidence>